<name>A0A484KD62_9ASTE</name>
<dbReference type="Proteomes" id="UP000595140">
    <property type="component" value="Unassembled WGS sequence"/>
</dbReference>
<dbReference type="EMBL" id="OOIL02000148">
    <property type="protein sequence ID" value="VFQ61177.1"/>
    <property type="molecule type" value="Genomic_DNA"/>
</dbReference>
<sequence>MAWILGLFWVGSLWFTTRSIDLPRFGVSLANPVDAFELWSLCLDLWIVCLCYHSHNTCWIPLGCCLRTYTYLQFGTA</sequence>
<protein>
    <submittedName>
        <fullName evidence="2">Uncharacterized protein</fullName>
    </submittedName>
</protein>
<keyword evidence="1" id="KW-0732">Signal</keyword>
<evidence type="ECO:0000256" key="1">
    <source>
        <dbReference type="SAM" id="SignalP"/>
    </source>
</evidence>
<evidence type="ECO:0000313" key="2">
    <source>
        <dbReference type="EMBL" id="VFQ61177.1"/>
    </source>
</evidence>
<dbReference type="AlphaFoldDB" id="A0A484KD62"/>
<accession>A0A484KD62</accession>
<feature type="signal peptide" evidence="1">
    <location>
        <begin position="1"/>
        <end position="19"/>
    </location>
</feature>
<organism evidence="2 3">
    <name type="scientific">Cuscuta campestris</name>
    <dbReference type="NCBI Taxonomy" id="132261"/>
    <lineage>
        <taxon>Eukaryota</taxon>
        <taxon>Viridiplantae</taxon>
        <taxon>Streptophyta</taxon>
        <taxon>Embryophyta</taxon>
        <taxon>Tracheophyta</taxon>
        <taxon>Spermatophyta</taxon>
        <taxon>Magnoliopsida</taxon>
        <taxon>eudicotyledons</taxon>
        <taxon>Gunneridae</taxon>
        <taxon>Pentapetalae</taxon>
        <taxon>asterids</taxon>
        <taxon>lamiids</taxon>
        <taxon>Solanales</taxon>
        <taxon>Convolvulaceae</taxon>
        <taxon>Cuscuteae</taxon>
        <taxon>Cuscuta</taxon>
        <taxon>Cuscuta subgen. Grammica</taxon>
        <taxon>Cuscuta sect. Cleistogrammica</taxon>
    </lineage>
</organism>
<gene>
    <name evidence="2" type="ORF">CCAM_LOCUS2953</name>
</gene>
<evidence type="ECO:0000313" key="3">
    <source>
        <dbReference type="Proteomes" id="UP000595140"/>
    </source>
</evidence>
<reference evidence="2 3" key="1">
    <citation type="submission" date="2018-04" db="EMBL/GenBank/DDBJ databases">
        <authorList>
            <person name="Vogel A."/>
        </authorList>
    </citation>
    <scope>NUCLEOTIDE SEQUENCE [LARGE SCALE GENOMIC DNA]</scope>
</reference>
<proteinExistence type="predicted"/>
<feature type="chain" id="PRO_5019710823" evidence="1">
    <location>
        <begin position="20"/>
        <end position="77"/>
    </location>
</feature>
<keyword evidence="3" id="KW-1185">Reference proteome</keyword>